<evidence type="ECO:0000313" key="6">
    <source>
        <dbReference type="EMBL" id="VDM02136.1"/>
    </source>
</evidence>
<keyword evidence="7" id="KW-1185">Reference proteome</keyword>
<reference evidence="8" key="1">
    <citation type="submission" date="2016-06" db="UniProtKB">
        <authorList>
            <consortium name="WormBaseParasite"/>
        </authorList>
    </citation>
    <scope>IDENTIFICATION</scope>
</reference>
<dbReference type="PANTHER" id="PTHR12689:SF4">
    <property type="entry name" value="PROTEIN AAR2 HOMOLOG"/>
    <property type="match status" value="1"/>
</dbReference>
<comment type="similarity">
    <text evidence="1">Belongs to the AAR2 family.</text>
</comment>
<dbReference type="CDD" id="cd13778">
    <property type="entry name" value="Aar2_C"/>
    <property type="match status" value="1"/>
</dbReference>
<dbReference type="OrthoDB" id="201752at2759"/>
<evidence type="ECO:0000313" key="7">
    <source>
        <dbReference type="Proteomes" id="UP000275846"/>
    </source>
</evidence>
<proteinExistence type="inferred from homology"/>
<dbReference type="InterPro" id="IPR007946">
    <property type="entry name" value="AAR2"/>
</dbReference>
<dbReference type="PANTHER" id="PTHR12689">
    <property type="entry name" value="A1 CISTRON SPLICING FACTOR AAR2-RELATED"/>
    <property type="match status" value="1"/>
</dbReference>
<reference evidence="6 7" key="2">
    <citation type="submission" date="2018-11" db="EMBL/GenBank/DDBJ databases">
        <authorList>
            <consortium name="Pathogen Informatics"/>
        </authorList>
    </citation>
    <scope>NUCLEOTIDE SEQUENCE [LARGE SCALE GENOMIC DNA]</scope>
    <source>
        <strain evidence="6 7">NST_G2</strain>
    </source>
</reference>
<dbReference type="Proteomes" id="UP000275846">
    <property type="component" value="Unassembled WGS sequence"/>
</dbReference>
<evidence type="ECO:0000259" key="4">
    <source>
        <dbReference type="Pfam" id="PF05282"/>
    </source>
</evidence>
<gene>
    <name evidence="6" type="ORF">SSLN_LOCUS15750</name>
</gene>
<evidence type="ECO:0000256" key="2">
    <source>
        <dbReference type="ARBA" id="ARBA00016372"/>
    </source>
</evidence>
<dbReference type="InterPro" id="IPR033647">
    <property type="entry name" value="Aar2_N"/>
</dbReference>
<protein>
    <recommendedName>
        <fullName evidence="2">Protein AAR2 homolog</fullName>
    </recommendedName>
    <alternativeName>
        <fullName evidence="3">AAR2 splicing factor homolog</fullName>
    </alternativeName>
</protein>
<dbReference type="InterPro" id="IPR038516">
    <property type="entry name" value="AAR2_N_sf"/>
</dbReference>
<dbReference type="Gene3D" id="1.25.40.550">
    <property type="entry name" value="Aar2, C-terminal domain-like"/>
    <property type="match status" value="1"/>
</dbReference>
<feature type="domain" description="AAR2 N-terminal" evidence="5">
    <location>
        <begin position="23"/>
        <end position="167"/>
    </location>
</feature>
<dbReference type="AlphaFoldDB" id="A0A183TH02"/>
<accession>A0A183TH02</accession>
<evidence type="ECO:0000256" key="3">
    <source>
        <dbReference type="ARBA" id="ARBA00030625"/>
    </source>
</evidence>
<dbReference type="Gene3D" id="2.60.34.20">
    <property type="match status" value="1"/>
</dbReference>
<feature type="domain" description="AAR2 C-terminal" evidence="4">
    <location>
        <begin position="232"/>
        <end position="443"/>
    </location>
</feature>
<evidence type="ECO:0000313" key="8">
    <source>
        <dbReference type="WBParaSite" id="SSLN_0001635301-mRNA-1"/>
    </source>
</evidence>
<dbReference type="InterPro" id="IPR038514">
    <property type="entry name" value="AAR2_C_sf"/>
</dbReference>
<sequence length="476" mass="53262">MPLFVGAEYIVMPMAKNETDDTCWLVLSNVPTGTVIGLDANVWRIGRHFRGIKDIPQGLHYMFYRLDLLTHHLTLGDPFSAVRENAVSGVRCSQFINLTKPCIVKKKWISDHEEFQDEPEADIDREILLSRPTEISMFLAKYPKERLADWISLSSHLTASIADRLQPTGRYIYSCAQFQSEKSNSQDRASVPIPERLLRGRVDSIAPESLAECEAQLPALKTMPETDLRLTVLPAHPLYPAGASPTEISLHNMDQTYTLNALLGQIETSIVASQPPMDSQCSHGLSPAEAFLLGEIQFSFVKITAWNIYISGEALEGWYHWRGILTLLASCEKAISEHPHLYKALITCLYRELTFTGDETTEKKDNDDHGDDSLSMSDLFHPGSFDGWSQRRPNDPAFLPHTLSRLFSNIAQASNNGDKALMDLVDRAEGLRKSLERKFGVSLSSCIRPPEVTDTEGGVPLDAYNWDDDEAPTLVL</sequence>
<dbReference type="Pfam" id="PF20981">
    <property type="entry name" value="AAR2_1st"/>
    <property type="match status" value="1"/>
</dbReference>
<dbReference type="Pfam" id="PF05282">
    <property type="entry name" value="AAR2"/>
    <property type="match status" value="1"/>
</dbReference>
<dbReference type="InterPro" id="IPR033648">
    <property type="entry name" value="AAR2_C"/>
</dbReference>
<dbReference type="WBParaSite" id="SSLN_0001635301-mRNA-1">
    <property type="protein sequence ID" value="SSLN_0001635301-mRNA-1"/>
    <property type="gene ID" value="SSLN_0001635301"/>
</dbReference>
<evidence type="ECO:0000256" key="1">
    <source>
        <dbReference type="ARBA" id="ARBA00006281"/>
    </source>
</evidence>
<dbReference type="EMBL" id="UYSU01040249">
    <property type="protein sequence ID" value="VDM02136.1"/>
    <property type="molecule type" value="Genomic_DNA"/>
</dbReference>
<dbReference type="GO" id="GO:0000244">
    <property type="term" value="P:spliceosomal tri-snRNP complex assembly"/>
    <property type="evidence" value="ECO:0007669"/>
    <property type="project" value="TreeGrafter"/>
</dbReference>
<name>A0A183TH02_SCHSO</name>
<organism evidence="8">
    <name type="scientific">Schistocephalus solidus</name>
    <name type="common">Tapeworm</name>
    <dbReference type="NCBI Taxonomy" id="70667"/>
    <lineage>
        <taxon>Eukaryota</taxon>
        <taxon>Metazoa</taxon>
        <taxon>Spiralia</taxon>
        <taxon>Lophotrochozoa</taxon>
        <taxon>Platyhelminthes</taxon>
        <taxon>Cestoda</taxon>
        <taxon>Eucestoda</taxon>
        <taxon>Diphyllobothriidea</taxon>
        <taxon>Diphyllobothriidae</taxon>
        <taxon>Schistocephalus</taxon>
    </lineage>
</organism>
<evidence type="ECO:0000259" key="5">
    <source>
        <dbReference type="Pfam" id="PF20981"/>
    </source>
</evidence>
<dbReference type="CDD" id="cd13777">
    <property type="entry name" value="Aar2_N"/>
    <property type="match status" value="1"/>
</dbReference>
<dbReference type="STRING" id="70667.A0A183TH02"/>